<comment type="caution">
    <text evidence="4">The sequence shown here is derived from an EMBL/GenBank/DDBJ whole genome shotgun (WGS) entry which is preliminary data.</text>
</comment>
<keyword evidence="1" id="KW-0479">Metal-binding</keyword>
<dbReference type="InterPro" id="IPR013103">
    <property type="entry name" value="RVT_2"/>
</dbReference>
<organism evidence="4">
    <name type="scientific">Tanacetum cinerariifolium</name>
    <name type="common">Dalmatian daisy</name>
    <name type="synonym">Chrysanthemum cinerariifolium</name>
    <dbReference type="NCBI Taxonomy" id="118510"/>
    <lineage>
        <taxon>Eukaryota</taxon>
        <taxon>Viridiplantae</taxon>
        <taxon>Streptophyta</taxon>
        <taxon>Embryophyta</taxon>
        <taxon>Tracheophyta</taxon>
        <taxon>Spermatophyta</taxon>
        <taxon>Magnoliopsida</taxon>
        <taxon>eudicotyledons</taxon>
        <taxon>Gunneridae</taxon>
        <taxon>Pentapetalae</taxon>
        <taxon>asterids</taxon>
        <taxon>campanulids</taxon>
        <taxon>Asterales</taxon>
        <taxon>Asteraceae</taxon>
        <taxon>Asteroideae</taxon>
        <taxon>Anthemideae</taxon>
        <taxon>Anthemidinae</taxon>
        <taxon>Tanacetum</taxon>
    </lineage>
</organism>
<dbReference type="GO" id="GO:0008270">
    <property type="term" value="F:zinc ion binding"/>
    <property type="evidence" value="ECO:0007669"/>
    <property type="project" value="UniProtKB-KW"/>
</dbReference>
<accession>A0A6L2LGB1</accession>
<reference evidence="4" key="1">
    <citation type="journal article" date="2019" name="Sci. Rep.">
        <title>Draft genome of Tanacetum cinerariifolium, the natural source of mosquito coil.</title>
        <authorList>
            <person name="Yamashiro T."/>
            <person name="Shiraishi A."/>
            <person name="Satake H."/>
            <person name="Nakayama K."/>
        </authorList>
    </citation>
    <scope>NUCLEOTIDE SEQUENCE</scope>
</reference>
<name>A0A6L2LGB1_TANCI</name>
<dbReference type="InterPro" id="IPR036875">
    <property type="entry name" value="Znf_CCHC_sf"/>
</dbReference>
<evidence type="ECO:0000313" key="4">
    <source>
        <dbReference type="EMBL" id="GEU60190.1"/>
    </source>
</evidence>
<dbReference type="Gene3D" id="4.10.60.10">
    <property type="entry name" value="Zinc finger, CCHC-type"/>
    <property type="match status" value="1"/>
</dbReference>
<dbReference type="PROSITE" id="PS50158">
    <property type="entry name" value="ZF_CCHC"/>
    <property type="match status" value="1"/>
</dbReference>
<evidence type="ECO:0000256" key="2">
    <source>
        <dbReference type="SAM" id="MobiDB-lite"/>
    </source>
</evidence>
<keyword evidence="1" id="KW-0863">Zinc-finger</keyword>
<dbReference type="Pfam" id="PF07727">
    <property type="entry name" value="RVT_2"/>
    <property type="match status" value="1"/>
</dbReference>
<dbReference type="EMBL" id="BKCJ010004296">
    <property type="protein sequence ID" value="GEU60190.1"/>
    <property type="molecule type" value="Genomic_DNA"/>
</dbReference>
<sequence length="418" mass="46567">MMPITSVEDKAQRRLKVKARSTLMIEWNTHALVLRNKAYLEIISMDDLYKNLKVYEPEVKGMSCSNSSTQNMAFMSLSNNSSTNEAVNTAQVVNTANGVSTTNTQVNAAFSSNINNLSDAVICALLASQPNSPQLAHEDLEQIHPDDIKNRFEMANGHVDYEGQKSNVECYNCHKREHFARECRALRNQDTKYKERTRRSVPMETPASRALVSCDGLGGYDWSNQAEEGPNYALMAFISLSSYTKANPQIDLQDKGVIDSGCSRHMTGNMSYLTDYEEIDRGYDDGFKPSSDDGKKVDEDPSKGIKCNDQEKEMNVNNTNNVNTVSSTVNATGKNEVNVVGELSFNPDMPNLEDVGTFNFLNKDGDDDAMDVKSAFLYGMIEEEVCVCQPLGFKDPNFPDRVYKVKKALYGLHPAPRA</sequence>
<dbReference type="SUPFAM" id="SSF57756">
    <property type="entry name" value="Retrovirus zinc finger-like domains"/>
    <property type="match status" value="1"/>
</dbReference>
<protein>
    <submittedName>
        <fullName evidence="4">Ribonuclease H-like domain-containing protein</fullName>
    </submittedName>
</protein>
<keyword evidence="1" id="KW-0862">Zinc</keyword>
<proteinExistence type="predicted"/>
<feature type="domain" description="CCHC-type" evidence="3">
    <location>
        <begin position="170"/>
        <end position="184"/>
    </location>
</feature>
<evidence type="ECO:0000259" key="3">
    <source>
        <dbReference type="PROSITE" id="PS50158"/>
    </source>
</evidence>
<feature type="region of interest" description="Disordered" evidence="2">
    <location>
        <begin position="283"/>
        <end position="302"/>
    </location>
</feature>
<gene>
    <name evidence="4" type="ORF">Tci_032168</name>
</gene>
<dbReference type="InterPro" id="IPR001878">
    <property type="entry name" value="Znf_CCHC"/>
</dbReference>
<dbReference type="AlphaFoldDB" id="A0A6L2LGB1"/>
<dbReference type="GO" id="GO:0003676">
    <property type="term" value="F:nucleic acid binding"/>
    <property type="evidence" value="ECO:0007669"/>
    <property type="project" value="InterPro"/>
</dbReference>
<dbReference type="SMART" id="SM00343">
    <property type="entry name" value="ZnF_C2HC"/>
    <property type="match status" value="1"/>
</dbReference>
<evidence type="ECO:0000256" key="1">
    <source>
        <dbReference type="PROSITE-ProRule" id="PRU00047"/>
    </source>
</evidence>